<organism evidence="1 2">
    <name type="scientific">Sorangium cellulosum</name>
    <name type="common">Polyangium cellulosum</name>
    <dbReference type="NCBI Taxonomy" id="56"/>
    <lineage>
        <taxon>Bacteria</taxon>
        <taxon>Pseudomonadati</taxon>
        <taxon>Myxococcota</taxon>
        <taxon>Polyangia</taxon>
        <taxon>Polyangiales</taxon>
        <taxon>Polyangiaceae</taxon>
        <taxon>Sorangium</taxon>
    </lineage>
</organism>
<proteinExistence type="predicted"/>
<sequence length="103" mass="10584">MSAGARAVACVPERASLGLREGDTAELRVRGQLGDPIPGTVVAVGPLVATLPLQCWPTPKVSAWGRVVTIALDTPVALAPGQAFDVTLDSPRGADGSRLVSRE</sequence>
<accession>A0A150PF72</accession>
<reference evidence="1 2" key="1">
    <citation type="submission" date="2014-02" db="EMBL/GenBank/DDBJ databases">
        <title>The small core and large imbalanced accessory genome model reveals a collaborative survival strategy of Sorangium cellulosum strains in nature.</title>
        <authorList>
            <person name="Han K."/>
            <person name="Peng R."/>
            <person name="Blom J."/>
            <person name="Li Y.-Z."/>
        </authorList>
    </citation>
    <scope>NUCLEOTIDE SEQUENCE [LARGE SCALE GENOMIC DNA]</scope>
    <source>
        <strain evidence="1 2">So0157-25</strain>
    </source>
</reference>
<dbReference type="Proteomes" id="UP000075420">
    <property type="component" value="Unassembled WGS sequence"/>
</dbReference>
<comment type="caution">
    <text evidence="1">The sequence shown here is derived from an EMBL/GenBank/DDBJ whole genome shotgun (WGS) entry which is preliminary data.</text>
</comment>
<name>A0A150PF72_SORCE</name>
<dbReference type="AlphaFoldDB" id="A0A150PF72"/>
<protein>
    <recommendedName>
        <fullName evidence="3">RND efflux pump membrane fusion protein barrel-sandwich domain-containing protein</fullName>
    </recommendedName>
</protein>
<evidence type="ECO:0000313" key="2">
    <source>
        <dbReference type="Proteomes" id="UP000075420"/>
    </source>
</evidence>
<gene>
    <name evidence="1" type="ORF">BE08_16615</name>
</gene>
<evidence type="ECO:0008006" key="3">
    <source>
        <dbReference type="Google" id="ProtNLM"/>
    </source>
</evidence>
<evidence type="ECO:0000313" key="1">
    <source>
        <dbReference type="EMBL" id="KYF54305.1"/>
    </source>
</evidence>
<dbReference type="EMBL" id="JELY01001882">
    <property type="protein sequence ID" value="KYF54305.1"/>
    <property type="molecule type" value="Genomic_DNA"/>
</dbReference>